<name>A0A136KJD4_9BACT</name>
<comment type="caution">
    <text evidence="1">The sequence shown here is derived from an EMBL/GenBank/DDBJ whole genome shotgun (WGS) entry which is preliminary data.</text>
</comment>
<organism evidence="1 2">
    <name type="scientific">candidate division WS6 bacterium OLB21</name>
    <dbReference type="NCBI Taxonomy" id="1617427"/>
    <lineage>
        <taxon>Bacteria</taxon>
        <taxon>Candidatus Dojkabacteria</taxon>
    </lineage>
</organism>
<sequence length="192" mass="21488">METLQNSQNPILIYIPEAILSNPETDPESLRFAQAIVESDAKPSVKTAAGRLLMRLFDPDQLLDPQAVQDSLRRIAGIYQIQLPCMPDQPLVDVSSSAQLAINTFTLDNVPNTVEEIPAYLDLYDKWYADTLMGPILRDIGRLPAIEELLSMSKSIKDEALKRRISIFKMKYAINVHNAGSRSNTNYPSVEP</sequence>
<proteinExistence type="predicted"/>
<accession>A0A136KJD4</accession>
<evidence type="ECO:0000313" key="1">
    <source>
        <dbReference type="EMBL" id="KXK09532.1"/>
    </source>
</evidence>
<protein>
    <submittedName>
        <fullName evidence="1">Uncharacterized protein</fullName>
    </submittedName>
</protein>
<dbReference type="AlphaFoldDB" id="A0A136KJD4"/>
<reference evidence="1 2" key="1">
    <citation type="submission" date="2015-02" db="EMBL/GenBank/DDBJ databases">
        <title>Improved understanding of the partial-nitritation anammox process through 23 genomes representing the majority of the microbial community.</title>
        <authorList>
            <person name="Speth D.R."/>
            <person name="In T Zandt M."/>
            <person name="Guerrero Cruz S."/>
            <person name="Jetten M.S."/>
            <person name="Dutilh B.E."/>
        </authorList>
    </citation>
    <scope>NUCLEOTIDE SEQUENCE [LARGE SCALE GENOMIC DNA]</scope>
    <source>
        <strain evidence="1">OLB21</strain>
    </source>
</reference>
<gene>
    <name evidence="1" type="ORF">UZ20_WS6002000479</name>
</gene>
<dbReference type="Proteomes" id="UP000070449">
    <property type="component" value="Unassembled WGS sequence"/>
</dbReference>
<dbReference type="EMBL" id="JYPD01000016">
    <property type="protein sequence ID" value="KXK09532.1"/>
    <property type="molecule type" value="Genomic_DNA"/>
</dbReference>
<evidence type="ECO:0000313" key="2">
    <source>
        <dbReference type="Proteomes" id="UP000070449"/>
    </source>
</evidence>